<dbReference type="GO" id="GO:0016872">
    <property type="term" value="F:intramolecular lyase activity"/>
    <property type="evidence" value="ECO:0007669"/>
    <property type="project" value="InterPro"/>
</dbReference>
<dbReference type="GO" id="GO:0045436">
    <property type="term" value="F:lycopene beta cyclase activity"/>
    <property type="evidence" value="ECO:0007669"/>
    <property type="project" value="UniProtKB-ARBA"/>
</dbReference>
<sequence>MKNLGYMAMILFTVFGSFWLELFLKISVLTQILRLVKAITPVAFLFIAWDAYAIRSGHWTFDSTQILGIFGPFRIPLEEYLFFIFVPIAAIMTIEAVRKVKPEWRVHK</sequence>
<evidence type="ECO:0000256" key="5">
    <source>
        <dbReference type="ARBA" id="ARBA00022989"/>
    </source>
</evidence>
<proteinExistence type="predicted"/>
<evidence type="ECO:0000256" key="7">
    <source>
        <dbReference type="ARBA" id="ARBA00023235"/>
    </source>
</evidence>
<accession>A0A6J7XNP4</accession>
<name>A0A6J7XNP4_9ZZZZ</name>
<protein>
    <submittedName>
        <fullName evidence="10">Unannotated protein</fullName>
    </submittedName>
</protein>
<keyword evidence="6 8" id="KW-0472">Membrane</keyword>
<dbReference type="GO" id="GO:0016117">
    <property type="term" value="P:carotenoid biosynthetic process"/>
    <property type="evidence" value="ECO:0007669"/>
    <property type="project" value="UniProtKB-KW"/>
</dbReference>
<feature type="transmembrane region" description="Helical" evidence="8">
    <location>
        <begin position="6"/>
        <end position="23"/>
    </location>
</feature>
<keyword evidence="3 8" id="KW-0812">Transmembrane</keyword>
<keyword evidence="4" id="KW-0125">Carotenoid biosynthesis</keyword>
<reference evidence="10" key="1">
    <citation type="submission" date="2020-05" db="EMBL/GenBank/DDBJ databases">
        <authorList>
            <person name="Chiriac C."/>
            <person name="Salcher M."/>
            <person name="Ghai R."/>
            <person name="Kavagutti S V."/>
        </authorList>
    </citation>
    <scope>NUCLEOTIDE SEQUENCE</scope>
</reference>
<evidence type="ECO:0000256" key="3">
    <source>
        <dbReference type="ARBA" id="ARBA00022692"/>
    </source>
</evidence>
<feature type="transmembrane region" description="Helical" evidence="8">
    <location>
        <begin position="80"/>
        <end position="98"/>
    </location>
</feature>
<dbReference type="GO" id="GO:0016120">
    <property type="term" value="P:carotene biosynthetic process"/>
    <property type="evidence" value="ECO:0007669"/>
    <property type="project" value="UniProtKB-ARBA"/>
</dbReference>
<dbReference type="InterPro" id="IPR017825">
    <property type="entry name" value="Lycopene_cyclase_dom"/>
</dbReference>
<evidence type="ECO:0000313" key="10">
    <source>
        <dbReference type="EMBL" id="CAB5239332.1"/>
    </source>
</evidence>
<evidence type="ECO:0000256" key="8">
    <source>
        <dbReference type="SAM" id="Phobius"/>
    </source>
</evidence>
<keyword evidence="7" id="KW-0413">Isomerase</keyword>
<feature type="transmembrane region" description="Helical" evidence="8">
    <location>
        <begin position="35"/>
        <end position="54"/>
    </location>
</feature>
<evidence type="ECO:0000313" key="9">
    <source>
        <dbReference type="EMBL" id="CAB4819676.1"/>
    </source>
</evidence>
<gene>
    <name evidence="9" type="ORF">UFOPK3181_00126</name>
    <name evidence="10" type="ORF">UFOPK3520_00177</name>
</gene>
<dbReference type="EMBL" id="CAFBSF010000005">
    <property type="protein sequence ID" value="CAB5239332.1"/>
    <property type="molecule type" value="Genomic_DNA"/>
</dbReference>
<keyword evidence="5 8" id="KW-1133">Transmembrane helix</keyword>
<organism evidence="10">
    <name type="scientific">freshwater metagenome</name>
    <dbReference type="NCBI Taxonomy" id="449393"/>
    <lineage>
        <taxon>unclassified sequences</taxon>
        <taxon>metagenomes</taxon>
        <taxon>ecological metagenomes</taxon>
    </lineage>
</organism>
<dbReference type="EMBL" id="CAFABG010000004">
    <property type="protein sequence ID" value="CAB4819676.1"/>
    <property type="molecule type" value="Genomic_DNA"/>
</dbReference>
<evidence type="ECO:0000256" key="6">
    <source>
        <dbReference type="ARBA" id="ARBA00023136"/>
    </source>
</evidence>
<comment type="pathway">
    <text evidence="2">Carotenoid biosynthesis.</text>
</comment>
<dbReference type="GO" id="GO:0016020">
    <property type="term" value="C:membrane"/>
    <property type="evidence" value="ECO:0007669"/>
    <property type="project" value="UniProtKB-SubCell"/>
</dbReference>
<evidence type="ECO:0000256" key="4">
    <source>
        <dbReference type="ARBA" id="ARBA00022746"/>
    </source>
</evidence>
<dbReference type="NCBIfam" id="TIGR03462">
    <property type="entry name" value="CarR_dom_SF"/>
    <property type="match status" value="1"/>
</dbReference>
<evidence type="ECO:0000256" key="1">
    <source>
        <dbReference type="ARBA" id="ARBA00004141"/>
    </source>
</evidence>
<dbReference type="AlphaFoldDB" id="A0A6J7XNP4"/>
<comment type="subcellular location">
    <subcellularLocation>
        <location evidence="1">Membrane</location>
        <topology evidence="1">Multi-pass membrane protein</topology>
    </subcellularLocation>
</comment>
<evidence type="ECO:0000256" key="2">
    <source>
        <dbReference type="ARBA" id="ARBA00004829"/>
    </source>
</evidence>